<dbReference type="PRINTS" id="PR02008">
    <property type="entry name" value="RCMTFAMILY"/>
</dbReference>
<feature type="region of interest" description="Disordered" evidence="6">
    <location>
        <begin position="1"/>
        <end position="42"/>
    </location>
</feature>
<dbReference type="GO" id="GO:0003723">
    <property type="term" value="F:RNA binding"/>
    <property type="evidence" value="ECO:0007669"/>
    <property type="project" value="UniProtKB-UniRule"/>
</dbReference>
<dbReference type="GO" id="GO:0006355">
    <property type="term" value="P:regulation of DNA-templated transcription"/>
    <property type="evidence" value="ECO:0007669"/>
    <property type="project" value="InterPro"/>
</dbReference>
<dbReference type="Proteomes" id="UP000563524">
    <property type="component" value="Unassembled WGS sequence"/>
</dbReference>
<dbReference type="InterPro" id="IPR023267">
    <property type="entry name" value="RCMT"/>
</dbReference>
<dbReference type="SUPFAM" id="SSF48013">
    <property type="entry name" value="NusB-like"/>
    <property type="match status" value="1"/>
</dbReference>
<dbReference type="EC" id="2.1.1.176" evidence="8"/>
<proteinExistence type="inferred from homology"/>
<dbReference type="Pfam" id="PF01029">
    <property type="entry name" value="NusB"/>
    <property type="match status" value="1"/>
</dbReference>
<keyword evidence="9" id="KW-1185">Reference proteome</keyword>
<evidence type="ECO:0000256" key="6">
    <source>
        <dbReference type="SAM" id="MobiDB-lite"/>
    </source>
</evidence>
<evidence type="ECO:0000256" key="4">
    <source>
        <dbReference type="ARBA" id="ARBA00022884"/>
    </source>
</evidence>
<dbReference type="InterPro" id="IPR029063">
    <property type="entry name" value="SAM-dependent_MTases_sf"/>
</dbReference>
<dbReference type="AlphaFoldDB" id="A0A840HZU2"/>
<evidence type="ECO:0000256" key="2">
    <source>
        <dbReference type="ARBA" id="ARBA00022679"/>
    </source>
</evidence>
<gene>
    <name evidence="8" type="ORF">GGQ59_000437</name>
</gene>
<comment type="caution">
    <text evidence="8">The sequence shown here is derived from an EMBL/GenBank/DDBJ whole genome shotgun (WGS) entry which is preliminary data.</text>
</comment>
<dbReference type="CDD" id="cd02440">
    <property type="entry name" value="AdoMet_MTases"/>
    <property type="match status" value="1"/>
</dbReference>
<dbReference type="Gene3D" id="1.10.940.10">
    <property type="entry name" value="NusB-like"/>
    <property type="match status" value="1"/>
</dbReference>
<feature type="binding site" evidence="5">
    <location>
        <position position="331"/>
    </location>
    <ligand>
        <name>S-adenosyl-L-methionine</name>
        <dbReference type="ChEBI" id="CHEBI:59789"/>
    </ligand>
</feature>
<feature type="binding site" evidence="5">
    <location>
        <begin position="284"/>
        <end position="290"/>
    </location>
    <ligand>
        <name>S-adenosyl-L-methionine</name>
        <dbReference type="ChEBI" id="CHEBI:59789"/>
    </ligand>
</feature>
<sequence length="466" mass="50044">MQNDERYPRRPDPRGRRGGDGDRRGEGRGAGRGGEKRPPRVVEGLTARQAALDVLRLVSRGDSLDKALGTCRSFAELEGSDRAFARQLATTVLRRQGSLDEVIETYLRDPIGPKQLELRLILRLLAGQLLLLGTPPHAAAMTATELAKGRAETRGYAKLVNAIGRRLSETGAERLTKVPLRADTPGWLWRKLERAYGPAATRAIAEAHQAEPPLDLTVPADREGWAERLEAQAVGPATLRRPGGGRIEALPGYEEGAWWVQDLAATLPVTLLGDLRDRVVFDLCAAPGGKTMQICAGGADVTAVDSGEGRMGLLRANLERTGLEARTVVADVLAWEPDHGADLVLLDAPCSATGTARRNPDVLRSKDEKLAVGLAKLQDRMIDRALSFLKPGGVLVFATCSLLPEEGEERAEAALARHAGLERLTVSPEELGGLDGLVTKAGDLRCHPGKAPGMDGFFATRLRTPA</sequence>
<evidence type="ECO:0000256" key="1">
    <source>
        <dbReference type="ARBA" id="ARBA00022603"/>
    </source>
</evidence>
<organism evidence="8 9">
    <name type="scientific">Parvularcula dongshanensis</name>
    <dbReference type="NCBI Taxonomy" id="1173995"/>
    <lineage>
        <taxon>Bacteria</taxon>
        <taxon>Pseudomonadati</taxon>
        <taxon>Pseudomonadota</taxon>
        <taxon>Alphaproteobacteria</taxon>
        <taxon>Parvularculales</taxon>
        <taxon>Parvularculaceae</taxon>
        <taxon>Parvularcula</taxon>
    </lineage>
</organism>
<dbReference type="InterPro" id="IPR006027">
    <property type="entry name" value="NusB_RsmB_TIM44"/>
</dbReference>
<keyword evidence="3 5" id="KW-0949">S-adenosyl-L-methionine</keyword>
<keyword evidence="1 5" id="KW-0489">Methyltransferase</keyword>
<name>A0A840HZU2_9PROT</name>
<evidence type="ECO:0000313" key="8">
    <source>
        <dbReference type="EMBL" id="MBB4657937.1"/>
    </source>
</evidence>
<dbReference type="PANTHER" id="PTHR22807">
    <property type="entry name" value="NOP2 YEAST -RELATED NOL1/NOP2/FMU SUN DOMAIN-CONTAINING"/>
    <property type="match status" value="1"/>
</dbReference>
<dbReference type="GO" id="GO:0008173">
    <property type="term" value="F:RNA methyltransferase activity"/>
    <property type="evidence" value="ECO:0007669"/>
    <property type="project" value="InterPro"/>
</dbReference>
<dbReference type="RefSeq" id="WP_183815398.1">
    <property type="nucleotide sequence ID" value="NZ_JACHOB010000001.1"/>
</dbReference>
<feature type="domain" description="SAM-dependent MTase RsmB/NOP-type" evidence="7">
    <location>
        <begin position="176"/>
        <end position="465"/>
    </location>
</feature>
<evidence type="ECO:0000256" key="3">
    <source>
        <dbReference type="ARBA" id="ARBA00022691"/>
    </source>
</evidence>
<feature type="active site" description="Nucleophile" evidence="5">
    <location>
        <position position="400"/>
    </location>
</feature>
<comment type="similarity">
    <text evidence="5">Belongs to the class I-like SAM-binding methyltransferase superfamily. RsmB/NOP family.</text>
</comment>
<dbReference type="SUPFAM" id="SSF53335">
    <property type="entry name" value="S-adenosyl-L-methionine-dependent methyltransferases"/>
    <property type="match status" value="1"/>
</dbReference>
<dbReference type="InterPro" id="IPR001678">
    <property type="entry name" value="MeTrfase_RsmB-F_NOP2_dom"/>
</dbReference>
<dbReference type="InterPro" id="IPR049560">
    <property type="entry name" value="MeTrfase_RsmB-F_NOP2_cat"/>
</dbReference>
<dbReference type="Pfam" id="PF01189">
    <property type="entry name" value="Methyltr_RsmB-F"/>
    <property type="match status" value="1"/>
</dbReference>
<evidence type="ECO:0000313" key="9">
    <source>
        <dbReference type="Proteomes" id="UP000563524"/>
    </source>
</evidence>
<dbReference type="InterPro" id="IPR035926">
    <property type="entry name" value="NusB-like_sf"/>
</dbReference>
<dbReference type="PROSITE" id="PS51686">
    <property type="entry name" value="SAM_MT_RSMB_NOP"/>
    <property type="match status" value="1"/>
</dbReference>
<reference evidence="8 9" key="1">
    <citation type="submission" date="2020-08" db="EMBL/GenBank/DDBJ databases">
        <title>Genomic Encyclopedia of Type Strains, Phase IV (KMG-IV): sequencing the most valuable type-strain genomes for metagenomic binning, comparative biology and taxonomic classification.</title>
        <authorList>
            <person name="Goeker M."/>
        </authorList>
    </citation>
    <scope>NUCLEOTIDE SEQUENCE [LARGE SCALE GENOMIC DNA]</scope>
    <source>
        <strain evidence="8 9">DSM 102850</strain>
    </source>
</reference>
<keyword evidence="4 5" id="KW-0694">RNA-binding</keyword>
<dbReference type="GO" id="GO:0001510">
    <property type="term" value="P:RNA methylation"/>
    <property type="evidence" value="ECO:0007669"/>
    <property type="project" value="InterPro"/>
</dbReference>
<dbReference type="EMBL" id="JACHOB010000001">
    <property type="protein sequence ID" value="MBB4657937.1"/>
    <property type="molecule type" value="Genomic_DNA"/>
</dbReference>
<protein>
    <submittedName>
        <fullName evidence="8">16S rRNA (Cytosine967-C5)-methyltransferase</fullName>
        <ecNumber evidence="8">2.1.1.176</ecNumber>
    </submittedName>
</protein>
<evidence type="ECO:0000256" key="5">
    <source>
        <dbReference type="PROSITE-ProRule" id="PRU01023"/>
    </source>
</evidence>
<keyword evidence="2 5" id="KW-0808">Transferase</keyword>
<dbReference type="PANTHER" id="PTHR22807:SF61">
    <property type="entry name" value="NOL1_NOP2_SUN FAMILY PROTEIN _ ANTITERMINATION NUSB DOMAIN-CONTAINING PROTEIN"/>
    <property type="match status" value="1"/>
</dbReference>
<feature type="binding site" evidence="5">
    <location>
        <position position="305"/>
    </location>
    <ligand>
        <name>S-adenosyl-L-methionine</name>
        <dbReference type="ChEBI" id="CHEBI:59789"/>
    </ligand>
</feature>
<accession>A0A840HZU2</accession>
<feature type="compositionally biased region" description="Basic and acidic residues" evidence="6">
    <location>
        <begin position="1"/>
        <end position="40"/>
    </location>
</feature>
<feature type="binding site" evidence="5">
    <location>
        <position position="347"/>
    </location>
    <ligand>
        <name>S-adenosyl-L-methionine</name>
        <dbReference type="ChEBI" id="CHEBI:59789"/>
    </ligand>
</feature>
<dbReference type="Gene3D" id="3.40.50.150">
    <property type="entry name" value="Vaccinia Virus protein VP39"/>
    <property type="match status" value="1"/>
</dbReference>
<evidence type="ECO:0000259" key="7">
    <source>
        <dbReference type="PROSITE" id="PS51686"/>
    </source>
</evidence>